<dbReference type="InterPro" id="IPR011032">
    <property type="entry name" value="GroES-like_sf"/>
</dbReference>
<dbReference type="OrthoDB" id="203908at2759"/>
<gene>
    <name evidence="4" type="ORF">Slin15195_G066900</name>
</gene>
<keyword evidence="2" id="KW-0560">Oxidoreductase</keyword>
<protein>
    <submittedName>
        <fullName evidence="4">GroES-like superfamily, alcohol dehydrogenase-like, NAD(P)-binding domain superfamily</fullName>
    </submittedName>
</protein>
<dbReference type="InterPro" id="IPR036291">
    <property type="entry name" value="NAD(P)-bd_dom_sf"/>
</dbReference>
<dbReference type="Gene3D" id="3.90.180.10">
    <property type="entry name" value="Medium-chain alcohol dehydrogenases, catalytic domain"/>
    <property type="match status" value="1"/>
</dbReference>
<dbReference type="InterPro" id="IPR013149">
    <property type="entry name" value="ADH-like_C"/>
</dbReference>
<sequence length="315" mass="33762">MRAVDIHGGAGPISALFINDQIEKPIPKATECLIKVKAFGLNRADTLQRMGGYPVPPGVTEIMGLEFAGLVEEVGNEAGKDFKPGDEVFGLAYGGGYAEYVAVDKKMLVKKPKELSWEECAGTPEVWMTALQAIHLVGGWAPGKVNSILWHAGPSSVSIAGIQQSLHLDPKLKVYATTRQDAKCDYVVNKIGAHAAVNTTKHYAKAGGSEGGTKGVDLVIDYVGAPYFAANLDVLAVDGRIVMLGLLGGPVLNAKTSIGPLLMKRASVVGSTLRSRDPDHQGKLRDLFVEKVLPKLVSIEYKTHIEKVEEHWRGA</sequence>
<reference evidence="4" key="1">
    <citation type="submission" date="2022-06" db="EMBL/GenBank/DDBJ databases">
        <title>Complete genome sequences of two strains of the flax pathogen Septoria linicola.</title>
        <authorList>
            <person name="Lapalu N."/>
            <person name="Simon A."/>
            <person name="Demenou B."/>
            <person name="Paumier D."/>
            <person name="Guillot M.-P."/>
            <person name="Gout L."/>
            <person name="Valade R."/>
        </authorList>
    </citation>
    <scope>NUCLEOTIDE SEQUENCE</scope>
    <source>
        <strain evidence="4">SE15195</strain>
    </source>
</reference>
<accession>A0A9Q9EJ25</accession>
<dbReference type="SMART" id="SM00829">
    <property type="entry name" value="PKS_ER"/>
    <property type="match status" value="1"/>
</dbReference>
<dbReference type="SUPFAM" id="SSF50129">
    <property type="entry name" value="GroES-like"/>
    <property type="match status" value="1"/>
</dbReference>
<dbReference type="PANTHER" id="PTHR48106:SF18">
    <property type="entry name" value="QUINONE OXIDOREDUCTASE PIG3"/>
    <property type="match status" value="1"/>
</dbReference>
<dbReference type="PANTHER" id="PTHR48106">
    <property type="entry name" value="QUINONE OXIDOREDUCTASE PIG3-RELATED"/>
    <property type="match status" value="1"/>
</dbReference>
<organism evidence="4 5">
    <name type="scientific">Septoria linicola</name>
    <dbReference type="NCBI Taxonomy" id="215465"/>
    <lineage>
        <taxon>Eukaryota</taxon>
        <taxon>Fungi</taxon>
        <taxon>Dikarya</taxon>
        <taxon>Ascomycota</taxon>
        <taxon>Pezizomycotina</taxon>
        <taxon>Dothideomycetes</taxon>
        <taxon>Dothideomycetidae</taxon>
        <taxon>Mycosphaerellales</taxon>
        <taxon>Mycosphaerellaceae</taxon>
        <taxon>Septoria</taxon>
    </lineage>
</organism>
<proteinExistence type="predicted"/>
<name>A0A9Q9EJ25_9PEZI</name>
<evidence type="ECO:0000256" key="2">
    <source>
        <dbReference type="ARBA" id="ARBA00023002"/>
    </source>
</evidence>
<dbReference type="AlphaFoldDB" id="A0A9Q9EJ25"/>
<keyword evidence="5" id="KW-1185">Reference proteome</keyword>
<feature type="domain" description="Enoyl reductase (ER)" evidence="3">
    <location>
        <begin position="11"/>
        <end position="308"/>
    </location>
</feature>
<evidence type="ECO:0000313" key="4">
    <source>
        <dbReference type="EMBL" id="USW53371.1"/>
    </source>
</evidence>
<dbReference type="SUPFAM" id="SSF51735">
    <property type="entry name" value="NAD(P)-binding Rossmann-fold domains"/>
    <property type="match status" value="1"/>
</dbReference>
<evidence type="ECO:0000256" key="1">
    <source>
        <dbReference type="ARBA" id="ARBA00022857"/>
    </source>
</evidence>
<evidence type="ECO:0000313" key="5">
    <source>
        <dbReference type="Proteomes" id="UP001056384"/>
    </source>
</evidence>
<dbReference type="InterPro" id="IPR020843">
    <property type="entry name" value="ER"/>
</dbReference>
<dbReference type="Pfam" id="PF00107">
    <property type="entry name" value="ADH_zinc_N"/>
    <property type="match status" value="1"/>
</dbReference>
<dbReference type="Pfam" id="PF08240">
    <property type="entry name" value="ADH_N"/>
    <property type="match status" value="1"/>
</dbReference>
<dbReference type="GO" id="GO:0016651">
    <property type="term" value="F:oxidoreductase activity, acting on NAD(P)H"/>
    <property type="evidence" value="ECO:0007669"/>
    <property type="project" value="TreeGrafter"/>
</dbReference>
<dbReference type="EMBL" id="CP099422">
    <property type="protein sequence ID" value="USW53371.1"/>
    <property type="molecule type" value="Genomic_DNA"/>
</dbReference>
<evidence type="ECO:0000259" key="3">
    <source>
        <dbReference type="SMART" id="SM00829"/>
    </source>
</evidence>
<dbReference type="Gene3D" id="3.40.50.720">
    <property type="entry name" value="NAD(P)-binding Rossmann-like Domain"/>
    <property type="match status" value="1"/>
</dbReference>
<keyword evidence="1" id="KW-0521">NADP</keyword>
<dbReference type="InterPro" id="IPR013154">
    <property type="entry name" value="ADH-like_N"/>
</dbReference>
<dbReference type="Proteomes" id="UP001056384">
    <property type="component" value="Chromosome 5"/>
</dbReference>
<dbReference type="GO" id="GO:0070402">
    <property type="term" value="F:NADPH binding"/>
    <property type="evidence" value="ECO:0007669"/>
    <property type="project" value="TreeGrafter"/>
</dbReference>